<reference evidence="2" key="1">
    <citation type="submission" date="2019-07" db="EMBL/GenBank/DDBJ databases">
        <title>Complete Genome Sequences of Vibrion rotiferianus strain AM7.</title>
        <authorList>
            <person name="Miyazaki K."/>
            <person name="Wiseschart A."/>
            <person name="Pootanakit K."/>
            <person name="Ishimori K."/>
            <person name="Kitahara K."/>
        </authorList>
    </citation>
    <scope>NUCLEOTIDE SEQUENCE [LARGE SCALE GENOMIC DNA]</scope>
    <source>
        <strain evidence="2">AM7</strain>
    </source>
</reference>
<dbReference type="RefSeq" id="WP_143692395.1">
    <property type="nucleotide sequence ID" value="NZ_AP019798.1"/>
</dbReference>
<proteinExistence type="predicted"/>
<organism evidence="1 2">
    <name type="scientific">Vibrio rotiferianus</name>
    <dbReference type="NCBI Taxonomy" id="190895"/>
    <lineage>
        <taxon>Bacteria</taxon>
        <taxon>Pseudomonadati</taxon>
        <taxon>Pseudomonadota</taxon>
        <taxon>Gammaproteobacteria</taxon>
        <taxon>Vibrionales</taxon>
        <taxon>Vibrionaceae</taxon>
        <taxon>Vibrio</taxon>
    </lineage>
</organism>
<dbReference type="Proteomes" id="UP000315115">
    <property type="component" value="Chromosome 1"/>
</dbReference>
<accession>A0A510I611</accession>
<dbReference type="EMBL" id="AP019798">
    <property type="protein sequence ID" value="BBL88638.1"/>
    <property type="molecule type" value="Genomic_DNA"/>
</dbReference>
<dbReference type="AlphaFoldDB" id="A0A510I611"/>
<evidence type="ECO:0000313" key="2">
    <source>
        <dbReference type="Proteomes" id="UP000315115"/>
    </source>
</evidence>
<sequence>MMKRDANVIKRPVHFPVKPMERTAYPALIQQCIERAEAATIDNRAPKILTMKEQKALNAYGLSLNEFGAYLLRVPVPLTFKLKGLSRDCYHIALKTDIPELAIERAKQIKAVTKRFFGEQRLIIDELATMEKMTFTNRILIAMYKTGHHFKPEFAQPKEELFDFPEFGNLDLSSIEDHEEFPYSEWWLDMLSDKLSKNYSPLQLITINVCLQPFFHYAKSELHRAGHTSFPTIKPNLIQQYLVTLPEGERKEHRDSLHFFFRHLNQARNSAIHTRKLLSPSLYRSSL</sequence>
<protein>
    <submittedName>
        <fullName evidence="1">Uncharacterized protein</fullName>
    </submittedName>
</protein>
<name>A0A510I611_9VIBR</name>
<gene>
    <name evidence="1" type="ORF">VroAM7_12910</name>
</gene>
<evidence type="ECO:0000313" key="1">
    <source>
        <dbReference type="EMBL" id="BBL88638.1"/>
    </source>
</evidence>